<gene>
    <name evidence="3" type="ORF">LSCM1_05222</name>
</gene>
<reference evidence="4" key="1">
    <citation type="journal article" date="2021" name="Microbiol. Resour. Announc.">
        <title>LGAAP: Leishmaniinae Genome Assembly and Annotation Pipeline.</title>
        <authorList>
            <person name="Almutairi H."/>
            <person name="Urbaniak M.D."/>
            <person name="Bates M.D."/>
            <person name="Jariyapan N."/>
            <person name="Kwakye-Nuako G."/>
            <person name="Thomaz-Soccol V."/>
            <person name="Al-Salem W.S."/>
            <person name="Dillon R.J."/>
            <person name="Bates P.A."/>
            <person name="Gatherer D."/>
        </authorList>
    </citation>
    <scope>NUCLEOTIDE SEQUENCE [LARGE SCALE GENOMIC DNA]</scope>
</reference>
<dbReference type="Proteomes" id="UP000673552">
    <property type="component" value="Unassembled WGS sequence"/>
</dbReference>
<organism evidence="3 4">
    <name type="scientific">Leishmania martiniquensis</name>
    <dbReference type="NCBI Taxonomy" id="1580590"/>
    <lineage>
        <taxon>Eukaryota</taxon>
        <taxon>Discoba</taxon>
        <taxon>Euglenozoa</taxon>
        <taxon>Kinetoplastea</taxon>
        <taxon>Metakinetoplastina</taxon>
        <taxon>Trypanosomatida</taxon>
        <taxon>Trypanosomatidae</taxon>
        <taxon>Leishmaniinae</taxon>
        <taxon>Leishmania</taxon>
    </lineage>
</organism>
<dbReference type="OrthoDB" id="247306at2759"/>
<dbReference type="AlphaFoldDB" id="A0A836HHD7"/>
<evidence type="ECO:0000313" key="4">
    <source>
        <dbReference type="Proteomes" id="UP000673552"/>
    </source>
</evidence>
<sequence length="1177" mass="127744">MLLPQRESSARSDSARPAGLFKRHREREAEAKRQEQRVEDVLAHTTHIVNTIATINGKYVLTLNDERARLAQQVRELQTQSTKNHQQHAQDTAQLVSSELARLRGVVSSGVKDRLIQSLRDEADKGLSDVFEALSAHVDDALQGPLALVDAELSAERQLNSTLVQQLQSYTRTLLSEVKSASSRAFQAEIEAMQRDVLVAKLQAACTFAENRLVRHEQEVELLMRVVGQLAEKSRYVESARADMRRAKRHVRLLEQHLGFNDIVAAVRAEMAGASLDASAEVQRSSTPPPPPEPSLRSSAPHYFALRLLEHREMTLTDLVDSWQQQEARVIESEQRYTRLEGVVKRVQHDALVVHQRYLEEKQRREIADRRITDMVRERLHPQMDVAISQEMQRLRWAYTEVVDDAAQLAVNLKVCRDELQRSQADATRLSAQVQQLQRDAETDQVAMALQELRGEYATRVRSLEEAATRAERQLFLAQRVSREYGAAATEATAALQRVAQANAELSAAALQVIPVDLSALPSASPTWRQQVEVVEAQAERLLSTTAALKDSAAVHGELCADQIEELMRQWAQVREAEMARTRPPAAEGRPSEGARTTGSRDGTESCTLVASSLASEESMEKLNAVLSASRFALREALVLLSSSLQSTDAERSQLVDASVSDAQYVCELMAEMRRITAERDRLRAQVSVCQELLEKNHVTVVERALMHDVPVEDSLNVAEATERIEVLKNQLAAAKQVCERSLSEVKQAVAEKDDAELRLKELAREHVVLQGHSSRLSDQLRLSLARESALMEKNAALQTQLTGLVQLPGTPTSEEEPSSAVLHPTAARLTDLFSSLQESLGNLDAEIRALRLDRAEGAGREVDIGRGNKLDTGAEEAEDALLVDSLSRSGMMNIVRVLKDTLHKAGLLKVSLKSLSGAQAAGLCAAAASKVPDNSVGGSSAAGTASVVPPPSPEAQICALEHRSSLLEAKLTSMAAERLEMSERLQKSEKKTTDMEAANQRLLAITKNVMEKQSSLKLENEQLRAQLQQLMAAANAASPPLAEPSAAPATALTPTPHVGAMAPVPLTHPAESPATPQRVEACAEVAPRYSASAAAPPLVPADGGGPAVGCVGVPDCTAPSGPAQNEEGTERAPEGVTVKVAGASSSGGVSEVLPQAMATSPDAADDVAESVPKPAE</sequence>
<reference evidence="4" key="2">
    <citation type="journal article" date="2021" name="Sci. Data">
        <title>Chromosome-scale genome sequencing, assembly and annotation of six genomes from subfamily Leishmaniinae.</title>
        <authorList>
            <person name="Almutairi H."/>
            <person name="Urbaniak M.D."/>
            <person name="Bates M.D."/>
            <person name="Jariyapan N."/>
            <person name="Kwakye-Nuako G."/>
            <person name="Thomaz Soccol V."/>
            <person name="Al-Salem W.S."/>
            <person name="Dillon R.J."/>
            <person name="Bates P.A."/>
            <person name="Gatherer D."/>
        </authorList>
    </citation>
    <scope>NUCLEOTIDE SEQUENCE [LARGE SCALE GENOMIC DNA]</scope>
</reference>
<feature type="region of interest" description="Disordered" evidence="2">
    <location>
        <begin position="577"/>
        <end position="605"/>
    </location>
</feature>
<feature type="compositionally biased region" description="Basic and acidic residues" evidence="2">
    <location>
        <begin position="26"/>
        <end position="37"/>
    </location>
</feature>
<dbReference type="SMR" id="A0A836HHD7"/>
<proteinExistence type="predicted"/>
<protein>
    <submittedName>
        <fullName evidence="3">Uncharacterized protein</fullName>
    </submittedName>
</protein>
<accession>A0A836HHD7</accession>
<feature type="coiled-coil region" evidence="1">
    <location>
        <begin position="199"/>
        <end position="257"/>
    </location>
</feature>
<feature type="region of interest" description="Disordered" evidence="2">
    <location>
        <begin position="278"/>
        <end position="299"/>
    </location>
</feature>
<evidence type="ECO:0000256" key="1">
    <source>
        <dbReference type="SAM" id="Coils"/>
    </source>
</evidence>
<name>A0A836HHD7_9TRYP</name>
<keyword evidence="4" id="KW-1185">Reference proteome</keyword>
<keyword evidence="1" id="KW-0175">Coiled coil</keyword>
<dbReference type="GeneID" id="92515207"/>
<dbReference type="KEGG" id="lmat:92515207"/>
<dbReference type="RefSeq" id="XP_067178060.1">
    <property type="nucleotide sequence ID" value="XM_067322695.1"/>
</dbReference>
<evidence type="ECO:0000256" key="2">
    <source>
        <dbReference type="SAM" id="MobiDB-lite"/>
    </source>
</evidence>
<comment type="caution">
    <text evidence="3">The sequence shown here is derived from an EMBL/GenBank/DDBJ whole genome shotgun (WGS) entry which is preliminary data.</text>
</comment>
<feature type="coiled-coil region" evidence="1">
    <location>
        <begin position="718"/>
        <end position="766"/>
    </location>
</feature>
<evidence type="ECO:0000313" key="3">
    <source>
        <dbReference type="EMBL" id="KAG5476890.1"/>
    </source>
</evidence>
<feature type="region of interest" description="Disordered" evidence="2">
    <location>
        <begin position="1155"/>
        <end position="1177"/>
    </location>
</feature>
<dbReference type="EMBL" id="JAFEUZ010000025">
    <property type="protein sequence ID" value="KAG5476890.1"/>
    <property type="molecule type" value="Genomic_DNA"/>
</dbReference>
<feature type="compositionally biased region" description="Polar residues" evidence="2">
    <location>
        <begin position="595"/>
        <end position="605"/>
    </location>
</feature>
<feature type="region of interest" description="Disordered" evidence="2">
    <location>
        <begin position="1"/>
        <end position="37"/>
    </location>
</feature>
<feature type="coiled-coil region" evidence="1">
    <location>
        <begin position="420"/>
        <end position="474"/>
    </location>
</feature>